<organism evidence="2 3">
    <name type="scientific">Pisum sativum</name>
    <name type="common">Garden pea</name>
    <name type="synonym">Lathyrus oleraceus</name>
    <dbReference type="NCBI Taxonomy" id="3888"/>
    <lineage>
        <taxon>Eukaryota</taxon>
        <taxon>Viridiplantae</taxon>
        <taxon>Streptophyta</taxon>
        <taxon>Embryophyta</taxon>
        <taxon>Tracheophyta</taxon>
        <taxon>Spermatophyta</taxon>
        <taxon>Magnoliopsida</taxon>
        <taxon>eudicotyledons</taxon>
        <taxon>Gunneridae</taxon>
        <taxon>Pentapetalae</taxon>
        <taxon>rosids</taxon>
        <taxon>fabids</taxon>
        <taxon>Fabales</taxon>
        <taxon>Fabaceae</taxon>
        <taxon>Papilionoideae</taxon>
        <taxon>50 kb inversion clade</taxon>
        <taxon>NPAAA clade</taxon>
        <taxon>Hologalegina</taxon>
        <taxon>IRL clade</taxon>
        <taxon>Fabeae</taxon>
        <taxon>Lathyrus</taxon>
    </lineage>
</organism>
<evidence type="ECO:0000313" key="3">
    <source>
        <dbReference type="Proteomes" id="UP001058974"/>
    </source>
</evidence>
<dbReference type="AlphaFoldDB" id="A0A9D4YCI5"/>
<evidence type="ECO:0000313" key="2">
    <source>
        <dbReference type="EMBL" id="KAI5436437.1"/>
    </source>
</evidence>
<sequence>MRDGIGNTSRRSARSRLSQCQTKSHVVPDITLTSLEPIQQGQWPNIPSELLLDIILREEKTETSWHARVVVSCAFGFVNEDFEFWRRFVKDMVEVKLEEYCLWRVSFKDI</sequence>
<protein>
    <submittedName>
        <fullName evidence="2">Uncharacterized protein</fullName>
    </submittedName>
</protein>
<proteinExistence type="predicted"/>
<accession>A0A9D4YCI5</accession>
<comment type="caution">
    <text evidence="2">The sequence shown here is derived from an EMBL/GenBank/DDBJ whole genome shotgun (WGS) entry which is preliminary data.</text>
</comment>
<evidence type="ECO:0000256" key="1">
    <source>
        <dbReference type="SAM" id="MobiDB-lite"/>
    </source>
</evidence>
<reference evidence="2 3" key="1">
    <citation type="journal article" date="2022" name="Nat. Genet.">
        <title>Improved pea reference genome and pan-genome highlight genomic features and evolutionary characteristics.</title>
        <authorList>
            <person name="Yang T."/>
            <person name="Liu R."/>
            <person name="Luo Y."/>
            <person name="Hu S."/>
            <person name="Wang D."/>
            <person name="Wang C."/>
            <person name="Pandey M.K."/>
            <person name="Ge S."/>
            <person name="Xu Q."/>
            <person name="Li N."/>
            <person name="Li G."/>
            <person name="Huang Y."/>
            <person name="Saxena R.K."/>
            <person name="Ji Y."/>
            <person name="Li M."/>
            <person name="Yan X."/>
            <person name="He Y."/>
            <person name="Liu Y."/>
            <person name="Wang X."/>
            <person name="Xiang C."/>
            <person name="Varshney R.K."/>
            <person name="Ding H."/>
            <person name="Gao S."/>
            <person name="Zong X."/>
        </authorList>
    </citation>
    <scope>NUCLEOTIDE SEQUENCE [LARGE SCALE GENOMIC DNA]</scope>
    <source>
        <strain evidence="2 3">cv. Zhongwan 6</strain>
    </source>
</reference>
<feature type="region of interest" description="Disordered" evidence="1">
    <location>
        <begin position="1"/>
        <end position="21"/>
    </location>
</feature>
<keyword evidence="3" id="KW-1185">Reference proteome</keyword>
<dbReference type="EMBL" id="JAMSHJ010000002">
    <property type="protein sequence ID" value="KAI5436437.1"/>
    <property type="molecule type" value="Genomic_DNA"/>
</dbReference>
<dbReference type="Gramene" id="Psat02G0279300-T1">
    <property type="protein sequence ID" value="KAI5436437.1"/>
    <property type="gene ID" value="KIW84_022793"/>
</dbReference>
<name>A0A9D4YCI5_PEA</name>
<gene>
    <name evidence="2" type="ORF">KIW84_022793</name>
</gene>
<dbReference type="Proteomes" id="UP001058974">
    <property type="component" value="Chromosome 2"/>
</dbReference>